<gene>
    <name evidence="3" type="ORF">INP59_03555</name>
</gene>
<evidence type="ECO:0008006" key="5">
    <source>
        <dbReference type="Google" id="ProtNLM"/>
    </source>
</evidence>
<dbReference type="RefSeq" id="WP_193903107.1">
    <property type="nucleotide sequence ID" value="NZ_CP063450.1"/>
</dbReference>
<feature type="signal peptide" evidence="2">
    <location>
        <begin position="1"/>
        <end position="18"/>
    </location>
</feature>
<keyword evidence="4" id="KW-1185">Reference proteome</keyword>
<feature type="compositionally biased region" description="Low complexity" evidence="1">
    <location>
        <begin position="28"/>
        <end position="62"/>
    </location>
</feature>
<dbReference type="EMBL" id="CP063450">
    <property type="protein sequence ID" value="QOV99491.1"/>
    <property type="molecule type" value="Genomic_DNA"/>
</dbReference>
<reference evidence="3 4" key="1">
    <citation type="submission" date="2020-10" db="EMBL/GenBank/DDBJ databases">
        <title>Whole genome sequence of oil-degrading bacteria Rhodococcus pyridinivorans strain 5Ap.</title>
        <authorList>
            <person name="Akhremchuk A.E."/>
            <person name="Valentovich L.N."/>
            <person name="Charniauskaya M.I."/>
            <person name="Bukliarevich H.A."/>
            <person name="Titok M.A."/>
        </authorList>
    </citation>
    <scope>NUCLEOTIDE SEQUENCE [LARGE SCALE GENOMIC DNA]</scope>
    <source>
        <strain evidence="3 4">5Ap</strain>
    </source>
</reference>
<dbReference type="PROSITE" id="PS51257">
    <property type="entry name" value="PROKAR_LIPOPROTEIN"/>
    <property type="match status" value="1"/>
</dbReference>
<feature type="region of interest" description="Disordered" evidence="1">
    <location>
        <begin position="20"/>
        <end position="85"/>
    </location>
</feature>
<name>A0A7M2XRG9_9NOCA</name>
<evidence type="ECO:0000256" key="1">
    <source>
        <dbReference type="SAM" id="MobiDB-lite"/>
    </source>
</evidence>
<sequence>MRPVIAALAILTALTAAACGNEPGKVDTTTTPTSAETTSETTETTIPETSEPAPTTETTEPAPADDGEVVDGQPLGAGQGPGPYVERVRAATGEDVTVGQAVDFARTVCGMVAAQADAGSPDPIGSTVNEIASVPGAPPGAPETVVDAAVRFGCPERL</sequence>
<accession>A0A7M2XRG9</accession>
<protein>
    <recommendedName>
        <fullName evidence="5">DUF732 domain-containing protein</fullName>
    </recommendedName>
</protein>
<feature type="chain" id="PRO_5033018755" description="DUF732 domain-containing protein" evidence="2">
    <location>
        <begin position="19"/>
        <end position="158"/>
    </location>
</feature>
<dbReference type="Proteomes" id="UP000593818">
    <property type="component" value="Chromosome"/>
</dbReference>
<keyword evidence="2" id="KW-0732">Signal</keyword>
<dbReference type="AlphaFoldDB" id="A0A7M2XRG9"/>
<evidence type="ECO:0000313" key="3">
    <source>
        <dbReference type="EMBL" id="QOV99491.1"/>
    </source>
</evidence>
<organism evidence="3 4">
    <name type="scientific">Rhodococcus pyridinivorans</name>
    <dbReference type="NCBI Taxonomy" id="103816"/>
    <lineage>
        <taxon>Bacteria</taxon>
        <taxon>Bacillati</taxon>
        <taxon>Actinomycetota</taxon>
        <taxon>Actinomycetes</taxon>
        <taxon>Mycobacteriales</taxon>
        <taxon>Nocardiaceae</taxon>
        <taxon>Rhodococcus</taxon>
    </lineage>
</organism>
<proteinExistence type="predicted"/>
<evidence type="ECO:0000256" key="2">
    <source>
        <dbReference type="SAM" id="SignalP"/>
    </source>
</evidence>
<evidence type="ECO:0000313" key="4">
    <source>
        <dbReference type="Proteomes" id="UP000593818"/>
    </source>
</evidence>